<evidence type="ECO:0000313" key="2">
    <source>
        <dbReference type="Proteomes" id="UP001054252"/>
    </source>
</evidence>
<keyword evidence="2" id="KW-1185">Reference proteome</keyword>
<dbReference type="AlphaFoldDB" id="A0AAV5LC13"/>
<reference evidence="1 2" key="1">
    <citation type="journal article" date="2021" name="Commun. Biol.">
        <title>The genome of Shorea leprosula (Dipterocarpaceae) highlights the ecological relevance of drought in aseasonal tropical rainforests.</title>
        <authorList>
            <person name="Ng K.K.S."/>
            <person name="Kobayashi M.J."/>
            <person name="Fawcett J.A."/>
            <person name="Hatakeyama M."/>
            <person name="Paape T."/>
            <person name="Ng C.H."/>
            <person name="Ang C.C."/>
            <person name="Tnah L.H."/>
            <person name="Lee C.T."/>
            <person name="Nishiyama T."/>
            <person name="Sese J."/>
            <person name="O'Brien M.J."/>
            <person name="Copetti D."/>
            <person name="Mohd Noor M.I."/>
            <person name="Ong R.C."/>
            <person name="Putra M."/>
            <person name="Sireger I.Z."/>
            <person name="Indrioko S."/>
            <person name="Kosugi Y."/>
            <person name="Izuno A."/>
            <person name="Isagi Y."/>
            <person name="Lee S.L."/>
            <person name="Shimizu K.K."/>
        </authorList>
    </citation>
    <scope>NUCLEOTIDE SEQUENCE [LARGE SCALE GENOMIC DNA]</scope>
    <source>
        <strain evidence="1">214</strain>
    </source>
</reference>
<name>A0AAV5LC13_9ROSI</name>
<comment type="caution">
    <text evidence="1">The sequence shown here is derived from an EMBL/GenBank/DDBJ whole genome shotgun (WGS) entry which is preliminary data.</text>
</comment>
<gene>
    <name evidence="1" type="ORF">SLEP1_g42954</name>
</gene>
<proteinExistence type="predicted"/>
<dbReference type="EMBL" id="BPVZ01000106">
    <property type="protein sequence ID" value="GKV34590.1"/>
    <property type="molecule type" value="Genomic_DNA"/>
</dbReference>
<organism evidence="1 2">
    <name type="scientific">Rubroshorea leprosula</name>
    <dbReference type="NCBI Taxonomy" id="152421"/>
    <lineage>
        <taxon>Eukaryota</taxon>
        <taxon>Viridiplantae</taxon>
        <taxon>Streptophyta</taxon>
        <taxon>Embryophyta</taxon>
        <taxon>Tracheophyta</taxon>
        <taxon>Spermatophyta</taxon>
        <taxon>Magnoliopsida</taxon>
        <taxon>eudicotyledons</taxon>
        <taxon>Gunneridae</taxon>
        <taxon>Pentapetalae</taxon>
        <taxon>rosids</taxon>
        <taxon>malvids</taxon>
        <taxon>Malvales</taxon>
        <taxon>Dipterocarpaceae</taxon>
        <taxon>Rubroshorea</taxon>
    </lineage>
</organism>
<evidence type="ECO:0000313" key="1">
    <source>
        <dbReference type="EMBL" id="GKV34590.1"/>
    </source>
</evidence>
<accession>A0AAV5LC13</accession>
<sequence>MVSEPFMIFEGLCERDLRKIYHAEDAGLMMFYVAENASCKTSKICLRHKTQRRKAAMKEELRLFEKGGTWL</sequence>
<dbReference type="Proteomes" id="UP001054252">
    <property type="component" value="Unassembled WGS sequence"/>
</dbReference>
<protein>
    <submittedName>
        <fullName evidence="1">Uncharacterized protein</fullName>
    </submittedName>
</protein>